<keyword evidence="2" id="KW-1185">Reference proteome</keyword>
<protein>
    <submittedName>
        <fullName evidence="1">Uncharacterized protein</fullName>
    </submittedName>
</protein>
<dbReference type="Proteomes" id="UP001054945">
    <property type="component" value="Unassembled WGS sequence"/>
</dbReference>
<dbReference type="EMBL" id="BPLR01010884">
    <property type="protein sequence ID" value="GIY42696.1"/>
    <property type="molecule type" value="Genomic_DNA"/>
</dbReference>
<evidence type="ECO:0000313" key="2">
    <source>
        <dbReference type="Proteomes" id="UP001054945"/>
    </source>
</evidence>
<proteinExistence type="predicted"/>
<organism evidence="1 2">
    <name type="scientific">Caerostris extrusa</name>
    <name type="common">Bark spider</name>
    <name type="synonym">Caerostris bankana</name>
    <dbReference type="NCBI Taxonomy" id="172846"/>
    <lineage>
        <taxon>Eukaryota</taxon>
        <taxon>Metazoa</taxon>
        <taxon>Ecdysozoa</taxon>
        <taxon>Arthropoda</taxon>
        <taxon>Chelicerata</taxon>
        <taxon>Arachnida</taxon>
        <taxon>Araneae</taxon>
        <taxon>Araneomorphae</taxon>
        <taxon>Entelegynae</taxon>
        <taxon>Araneoidea</taxon>
        <taxon>Araneidae</taxon>
        <taxon>Caerostris</taxon>
    </lineage>
</organism>
<gene>
    <name evidence="1" type="ORF">CEXT_518261</name>
</gene>
<accession>A0AAV4TB67</accession>
<sequence length="97" mass="10854">MKSIHLRICNKWVPKESTVEASISSSFLTRGHETDDITCMSVMKDGMGLELDSTAICVMCYATYLLCLDSTAILRTLDQELKCRPKTCTSILLFNIV</sequence>
<name>A0AAV4TB67_CAEEX</name>
<reference evidence="1 2" key="1">
    <citation type="submission" date="2021-06" db="EMBL/GenBank/DDBJ databases">
        <title>Caerostris extrusa draft genome.</title>
        <authorList>
            <person name="Kono N."/>
            <person name="Arakawa K."/>
        </authorList>
    </citation>
    <scope>NUCLEOTIDE SEQUENCE [LARGE SCALE GENOMIC DNA]</scope>
</reference>
<evidence type="ECO:0000313" key="1">
    <source>
        <dbReference type="EMBL" id="GIY42696.1"/>
    </source>
</evidence>
<dbReference type="AlphaFoldDB" id="A0AAV4TB67"/>
<comment type="caution">
    <text evidence="1">The sequence shown here is derived from an EMBL/GenBank/DDBJ whole genome shotgun (WGS) entry which is preliminary data.</text>
</comment>